<keyword evidence="2" id="KW-1185">Reference proteome</keyword>
<reference evidence="1 2" key="1">
    <citation type="submission" date="2023-10" db="EMBL/GenBank/DDBJ databases">
        <title>Draft genome sequence of Xylaria bambusicola isolate GMP-LS, the root and basal stem rot pathogen of sugarcane in Indonesia.</title>
        <authorList>
            <person name="Selvaraj P."/>
            <person name="Muralishankar V."/>
            <person name="Muruganantham S."/>
            <person name="Sp S."/>
            <person name="Haryani S."/>
            <person name="Lau K.J.X."/>
            <person name="Naqvi N.I."/>
        </authorList>
    </citation>
    <scope>NUCLEOTIDE SEQUENCE [LARGE SCALE GENOMIC DNA]</scope>
    <source>
        <strain evidence="1">GMP-LS</strain>
    </source>
</reference>
<evidence type="ECO:0000313" key="1">
    <source>
        <dbReference type="EMBL" id="KAK5624294.1"/>
    </source>
</evidence>
<gene>
    <name evidence="1" type="ORF">RRF57_000009</name>
</gene>
<dbReference type="EMBL" id="JAWHQM010000001">
    <property type="protein sequence ID" value="KAK5624294.1"/>
    <property type="molecule type" value="Genomic_DNA"/>
</dbReference>
<dbReference type="Proteomes" id="UP001305414">
    <property type="component" value="Unassembled WGS sequence"/>
</dbReference>
<name>A0AAN7U934_9PEZI</name>
<protein>
    <submittedName>
        <fullName evidence="1">Uncharacterized protein</fullName>
    </submittedName>
</protein>
<proteinExistence type="predicted"/>
<evidence type="ECO:0000313" key="2">
    <source>
        <dbReference type="Proteomes" id="UP001305414"/>
    </source>
</evidence>
<dbReference type="AlphaFoldDB" id="A0AAN7U934"/>
<sequence>MQSALAALPKLDRLWHYPQATPEFRNRYMFLAIEPLFNLLHPALKLFPAVITALSLTRIGTRSQDLALPTRPGPNPAPTHPRIEVLLAVFARESRGEPLDTDLSLELLPPEGEAGPGIGGEVARLAARAEVAVDHEALGVELFEVHHARGHAT</sequence>
<accession>A0AAN7U934</accession>
<organism evidence="1 2">
    <name type="scientific">Xylaria bambusicola</name>
    <dbReference type="NCBI Taxonomy" id="326684"/>
    <lineage>
        <taxon>Eukaryota</taxon>
        <taxon>Fungi</taxon>
        <taxon>Dikarya</taxon>
        <taxon>Ascomycota</taxon>
        <taxon>Pezizomycotina</taxon>
        <taxon>Sordariomycetes</taxon>
        <taxon>Xylariomycetidae</taxon>
        <taxon>Xylariales</taxon>
        <taxon>Xylariaceae</taxon>
        <taxon>Xylaria</taxon>
    </lineage>
</organism>
<comment type="caution">
    <text evidence="1">The sequence shown here is derived from an EMBL/GenBank/DDBJ whole genome shotgun (WGS) entry which is preliminary data.</text>
</comment>